<gene>
    <name evidence="1" type="ORF">LEP1GSC199_1610</name>
</gene>
<dbReference type="Proteomes" id="UP000012227">
    <property type="component" value="Unassembled WGS sequence"/>
</dbReference>
<accession>N1W6L7</accession>
<dbReference type="EMBL" id="AOGY02000029">
    <property type="protein sequence ID" value="EMY70613.1"/>
    <property type="molecule type" value="Genomic_DNA"/>
</dbReference>
<dbReference type="AlphaFoldDB" id="N1W6L7"/>
<comment type="caution">
    <text evidence="1">The sequence shown here is derived from an EMBL/GenBank/DDBJ whole genome shotgun (WGS) entry which is preliminary data.</text>
</comment>
<evidence type="ECO:0000313" key="2">
    <source>
        <dbReference type="Proteomes" id="UP000012227"/>
    </source>
</evidence>
<name>N1W6L7_9LEPT</name>
<reference evidence="1 2" key="1">
    <citation type="submission" date="2013-03" db="EMBL/GenBank/DDBJ databases">
        <authorList>
            <person name="Harkins D.M."/>
            <person name="Durkin A.S."/>
            <person name="Brinkac L.M."/>
            <person name="Haft D.H."/>
            <person name="Selengut J.D."/>
            <person name="Sanka R."/>
            <person name="DePew J."/>
            <person name="Purushe J."/>
            <person name="Galloway R.L."/>
            <person name="Vinetz J.M."/>
            <person name="Sutton G.G."/>
            <person name="Nierman W.C."/>
            <person name="Fouts D.E."/>
        </authorList>
    </citation>
    <scope>NUCLEOTIDE SEQUENCE [LARGE SCALE GENOMIC DNA]</scope>
    <source>
        <strain evidence="1 2">Waz Holland</strain>
    </source>
</reference>
<evidence type="ECO:0000313" key="1">
    <source>
        <dbReference type="EMBL" id="EMY70613.1"/>
    </source>
</evidence>
<sequence length="107" mass="11974">MASKIVYHLIKIQSTHSKPKCHQEKDSSKKDCDCTKTKAISIEDSSKDLKKTFRIEFVFGSPLNVTCALDISSNAFFSFVPKILSPHPKILSPHPKPSPVKTIHLLI</sequence>
<proteinExistence type="predicted"/>
<protein>
    <submittedName>
        <fullName evidence="1">Uncharacterized protein</fullName>
    </submittedName>
</protein>
<organism evidence="1 2">
    <name type="scientific">Leptospira vanthielii serovar Holland str. Waz Holland = ATCC 700522</name>
    <dbReference type="NCBI Taxonomy" id="1218591"/>
    <lineage>
        <taxon>Bacteria</taxon>
        <taxon>Pseudomonadati</taxon>
        <taxon>Spirochaetota</taxon>
        <taxon>Spirochaetia</taxon>
        <taxon>Leptospirales</taxon>
        <taxon>Leptospiraceae</taxon>
        <taxon>Leptospira</taxon>
    </lineage>
</organism>
<dbReference type="STRING" id="1218591.LEP1GSC199_1610"/>